<dbReference type="InterPro" id="IPR045929">
    <property type="entry name" value="DUF6348"/>
</dbReference>
<dbReference type="Pfam" id="PF19875">
    <property type="entry name" value="DUF6348"/>
    <property type="match status" value="1"/>
</dbReference>
<accession>A0A316HEC0</accession>
<name>A0A316HEC0_9SPHI</name>
<dbReference type="EMBL" id="QGHA01000003">
    <property type="protein sequence ID" value="PWK78513.1"/>
    <property type="molecule type" value="Genomic_DNA"/>
</dbReference>
<protein>
    <submittedName>
        <fullName evidence="1">Uncharacterized protein</fullName>
    </submittedName>
</protein>
<gene>
    <name evidence="1" type="ORF">LX99_02357</name>
</gene>
<reference evidence="1 2" key="1">
    <citation type="submission" date="2018-05" db="EMBL/GenBank/DDBJ databases">
        <title>Genomic Encyclopedia of Archaeal and Bacterial Type Strains, Phase II (KMG-II): from individual species to whole genera.</title>
        <authorList>
            <person name="Goeker M."/>
        </authorList>
    </citation>
    <scope>NUCLEOTIDE SEQUENCE [LARGE SCALE GENOMIC DNA]</scope>
    <source>
        <strain evidence="1 2">DSM 19975</strain>
    </source>
</reference>
<evidence type="ECO:0000313" key="2">
    <source>
        <dbReference type="Proteomes" id="UP000245678"/>
    </source>
</evidence>
<keyword evidence="2" id="KW-1185">Reference proteome</keyword>
<dbReference type="Proteomes" id="UP000245678">
    <property type="component" value="Unassembled WGS sequence"/>
</dbReference>
<evidence type="ECO:0000313" key="1">
    <source>
        <dbReference type="EMBL" id="PWK78513.1"/>
    </source>
</evidence>
<comment type="caution">
    <text evidence="1">The sequence shown here is derived from an EMBL/GenBank/DDBJ whole genome shotgun (WGS) entry which is preliminary data.</text>
</comment>
<proteinExistence type="predicted"/>
<sequence>MGLFDLFRKKQTALNQAENNAYRPVNTNAYIIEVLKAKLILAGYKVERHPQYLTLIVNSELEISAAVFDTPGAHPYVIQVMFLTAHPLHFPKGIVENLAGIGETPEKRVEAAVDNYLTTIYQTVMDGFTDTHDPGFDFPENEVLWHPKLGNLSTQGQWENLPQEDHLYKIIKEKFKPMLTADKFNWLKIYVSKSAAGNVIGECVFNNQLWPEGTEAILADANLWQVKGEFMALKQFIMFRRCDKYDPLPPV</sequence>
<organism evidence="1 2">
    <name type="scientific">Mucilaginibacter oryzae</name>
    <dbReference type="NCBI Taxonomy" id="468058"/>
    <lineage>
        <taxon>Bacteria</taxon>
        <taxon>Pseudomonadati</taxon>
        <taxon>Bacteroidota</taxon>
        <taxon>Sphingobacteriia</taxon>
        <taxon>Sphingobacteriales</taxon>
        <taxon>Sphingobacteriaceae</taxon>
        <taxon>Mucilaginibacter</taxon>
    </lineage>
</organism>
<dbReference type="AlphaFoldDB" id="A0A316HEC0"/>